<feature type="domain" description="Acyltransferase 3" evidence="3">
    <location>
        <begin position="94"/>
        <end position="503"/>
    </location>
</feature>
<feature type="transmembrane region" description="Helical" evidence="2">
    <location>
        <begin position="98"/>
        <end position="119"/>
    </location>
</feature>
<dbReference type="RefSeq" id="XP_031877283.1">
    <property type="nucleotide sequence ID" value="XM_032026202.1"/>
</dbReference>
<feature type="transmembrane region" description="Helical" evidence="2">
    <location>
        <begin position="458"/>
        <end position="478"/>
    </location>
</feature>
<reference evidence="4 5" key="1">
    <citation type="submission" date="2012-08" db="EMBL/GenBank/DDBJ databases">
        <authorList>
            <person name="Gan P.H.P."/>
            <person name="Ikeda K."/>
            <person name="Irieda H."/>
            <person name="Narusaka M."/>
            <person name="O'Connell R.J."/>
            <person name="Narusaka Y."/>
            <person name="Takano Y."/>
            <person name="Kubo Y."/>
            <person name="Shirasu K."/>
        </authorList>
    </citation>
    <scope>NUCLEOTIDE SEQUENCE [LARGE SCALE GENOMIC DNA]</scope>
    <source>
        <strain evidence="4 5">Nara gc5</strain>
    </source>
</reference>
<evidence type="ECO:0000313" key="5">
    <source>
        <dbReference type="Proteomes" id="UP000011096"/>
    </source>
</evidence>
<name>A0A7J6IMD1_COLFN</name>
<evidence type="ECO:0000313" key="4">
    <source>
        <dbReference type="EMBL" id="KAF4476925.1"/>
    </source>
</evidence>
<feature type="transmembrane region" description="Helical" evidence="2">
    <location>
        <begin position="139"/>
        <end position="162"/>
    </location>
</feature>
<keyword evidence="2" id="KW-0812">Transmembrane</keyword>
<keyword evidence="5" id="KW-1185">Reference proteome</keyword>
<sequence length="537" mass="61408">MTMLPSFIRQRYNPDDTDGRHTYTPLRDDDWSTESKPSVDEVEDDSILEADGSLLPINTRRQETWRRLLRHLYCLVPSFLRSTETKKKPLRSTAWLDGLRGIAALCVVFVHCGLIWFSFDVQLAWTPDPPRRWWLYQLPILRLVVSGLAPVSVFFVVSGYTISHNFLTLVRKGEFEKAGSAIASSVFRRHTRLFLPPAVVGFVTLIMGYFNMFPDKGLPGVAYPTRPLPHFDSLWGQLQYYIHAEVLTTDPIGQPVVRADSEDPEPLLDPHLWTIPIEFMSSMVVFMFLTAFTRVHNKVRMLFALSLAIYLQWVFVYWGMFLFLSGMFLCDLHLELEDRQWRWPTRQSEPEQRDTLPSDGAVHRTAERSHMSHRILGRGIGLASFLISLWLLSMPEDMEDAARSPGYVTLASLVPARFKEALVIPIGAVLTVFVVDQNPFLQILFTNRFSQYMGKISFSLYMIHGPLLYSLGLVLARWTLGLVGGGDTEISYIFGIFLAFILWAPAAIYVSDLATTFVDAKAIDFSKWAYKMLLKKE</sequence>
<dbReference type="InParanoid" id="A0A7J6IMD1"/>
<comment type="caution">
    <text evidence="4">The sequence shown here is derived from an EMBL/GenBank/DDBJ whole genome shotgun (WGS) entry which is preliminary data.</text>
</comment>
<protein>
    <recommendedName>
        <fullName evidence="3">Acyltransferase 3 domain-containing protein</fullName>
    </recommendedName>
</protein>
<feature type="transmembrane region" description="Helical" evidence="2">
    <location>
        <begin position="272"/>
        <end position="292"/>
    </location>
</feature>
<reference evidence="4 5" key="2">
    <citation type="submission" date="2020-04" db="EMBL/GenBank/DDBJ databases">
        <title>Genome sequencing and assembly of multiple isolates from the Colletotrichum gloeosporioides species complex.</title>
        <authorList>
            <person name="Gan P."/>
            <person name="Shirasu K."/>
        </authorList>
    </citation>
    <scope>NUCLEOTIDE SEQUENCE [LARGE SCALE GENOMIC DNA]</scope>
    <source>
        <strain evidence="4 5">Nara gc5</strain>
    </source>
</reference>
<evidence type="ECO:0000259" key="3">
    <source>
        <dbReference type="Pfam" id="PF01757"/>
    </source>
</evidence>
<dbReference type="GO" id="GO:0016747">
    <property type="term" value="F:acyltransferase activity, transferring groups other than amino-acyl groups"/>
    <property type="evidence" value="ECO:0007669"/>
    <property type="project" value="InterPro"/>
</dbReference>
<dbReference type="PANTHER" id="PTHR23028:SF134">
    <property type="entry name" value="PUTATIVE (AFU_ORTHOLOGUE AFUA_4G08520)-RELATED"/>
    <property type="match status" value="1"/>
</dbReference>
<feature type="transmembrane region" description="Helical" evidence="2">
    <location>
        <begin position="193"/>
        <end position="210"/>
    </location>
</feature>
<dbReference type="InterPro" id="IPR002656">
    <property type="entry name" value="Acyl_transf_3_dom"/>
</dbReference>
<dbReference type="AlphaFoldDB" id="A0A7J6IMD1"/>
<dbReference type="GeneID" id="43610344"/>
<feature type="transmembrane region" description="Helical" evidence="2">
    <location>
        <begin position="304"/>
        <end position="329"/>
    </location>
</feature>
<feature type="transmembrane region" description="Helical" evidence="2">
    <location>
        <begin position="375"/>
        <end position="393"/>
    </location>
</feature>
<dbReference type="Proteomes" id="UP000011096">
    <property type="component" value="Unassembled WGS sequence"/>
</dbReference>
<keyword evidence="2" id="KW-1133">Transmembrane helix</keyword>
<dbReference type="OrthoDB" id="5819582at2759"/>
<feature type="compositionally biased region" description="Basic and acidic residues" evidence="1">
    <location>
        <begin position="12"/>
        <end position="30"/>
    </location>
</feature>
<evidence type="ECO:0000256" key="1">
    <source>
        <dbReference type="SAM" id="MobiDB-lite"/>
    </source>
</evidence>
<feature type="transmembrane region" description="Helical" evidence="2">
    <location>
        <begin position="490"/>
        <end position="511"/>
    </location>
</feature>
<proteinExistence type="predicted"/>
<gene>
    <name evidence="4" type="ORF">CGGC5_v015147</name>
</gene>
<keyword evidence="2" id="KW-0472">Membrane</keyword>
<dbReference type="EMBL" id="ANPB02000009">
    <property type="protein sequence ID" value="KAF4476925.1"/>
    <property type="molecule type" value="Genomic_DNA"/>
</dbReference>
<feature type="region of interest" description="Disordered" evidence="1">
    <location>
        <begin position="11"/>
        <end position="37"/>
    </location>
</feature>
<dbReference type="Pfam" id="PF01757">
    <property type="entry name" value="Acyl_transf_3"/>
    <property type="match status" value="1"/>
</dbReference>
<evidence type="ECO:0000256" key="2">
    <source>
        <dbReference type="SAM" id="Phobius"/>
    </source>
</evidence>
<accession>A0A7J6IMD1</accession>
<dbReference type="InterPro" id="IPR050879">
    <property type="entry name" value="Acyltransferase_3"/>
</dbReference>
<dbReference type="PANTHER" id="PTHR23028">
    <property type="entry name" value="ACETYLTRANSFERASE"/>
    <property type="match status" value="1"/>
</dbReference>
<organism evidence="4 5">
    <name type="scientific">Colletotrichum fructicola (strain Nara gc5)</name>
    <name type="common">Anthracnose fungus</name>
    <name type="synonym">Colletotrichum gloeosporioides (strain Nara gc5)</name>
    <dbReference type="NCBI Taxonomy" id="1213859"/>
    <lineage>
        <taxon>Eukaryota</taxon>
        <taxon>Fungi</taxon>
        <taxon>Dikarya</taxon>
        <taxon>Ascomycota</taxon>
        <taxon>Pezizomycotina</taxon>
        <taxon>Sordariomycetes</taxon>
        <taxon>Hypocreomycetidae</taxon>
        <taxon>Glomerellales</taxon>
        <taxon>Glomerellaceae</taxon>
        <taxon>Colletotrichum</taxon>
        <taxon>Colletotrichum gloeosporioides species complex</taxon>
    </lineage>
</organism>